<evidence type="ECO:0000313" key="3">
    <source>
        <dbReference type="EMBL" id="KAK5853995.1"/>
    </source>
</evidence>
<comment type="caution">
    <text evidence="3">The sequence shown here is derived from an EMBL/GenBank/DDBJ whole genome shotgun (WGS) entry which is preliminary data.</text>
</comment>
<evidence type="ECO:0000256" key="2">
    <source>
        <dbReference type="SAM" id="Phobius"/>
    </source>
</evidence>
<evidence type="ECO:0000313" key="4">
    <source>
        <dbReference type="Proteomes" id="UP001346869"/>
    </source>
</evidence>
<keyword evidence="2" id="KW-1133">Transmembrane helix</keyword>
<feature type="transmembrane region" description="Helical" evidence="2">
    <location>
        <begin position="90"/>
        <end position="108"/>
    </location>
</feature>
<feature type="region of interest" description="Disordered" evidence="1">
    <location>
        <begin position="1"/>
        <end position="38"/>
    </location>
</feature>
<evidence type="ECO:0000256" key="1">
    <source>
        <dbReference type="SAM" id="MobiDB-lite"/>
    </source>
</evidence>
<organism evidence="3 4">
    <name type="scientific">Eleginops maclovinus</name>
    <name type="common">Patagonian blennie</name>
    <name type="synonym">Eleginus maclovinus</name>
    <dbReference type="NCBI Taxonomy" id="56733"/>
    <lineage>
        <taxon>Eukaryota</taxon>
        <taxon>Metazoa</taxon>
        <taxon>Chordata</taxon>
        <taxon>Craniata</taxon>
        <taxon>Vertebrata</taxon>
        <taxon>Euteleostomi</taxon>
        <taxon>Actinopterygii</taxon>
        <taxon>Neopterygii</taxon>
        <taxon>Teleostei</taxon>
        <taxon>Neoteleostei</taxon>
        <taxon>Acanthomorphata</taxon>
        <taxon>Eupercaria</taxon>
        <taxon>Perciformes</taxon>
        <taxon>Notothenioidei</taxon>
        <taxon>Eleginopidae</taxon>
        <taxon>Eleginops</taxon>
    </lineage>
</organism>
<gene>
    <name evidence="3" type="ORF">PBY51_015100</name>
</gene>
<name>A0AAN7X478_ELEMC</name>
<sequence length="128" mass="14399">MPPQRRTKRVNSGKAAAQRVEKENWGGAHSGGDDYEEDDNMVKQVSDTASQGCPCPRSGVFMPEWLSETDSSVPVGDHQTFSASDHRPPWWIGLLCILSLLLYTAVHYNGCDSKRQEEENKGRQREYT</sequence>
<keyword evidence="2" id="KW-0812">Transmembrane</keyword>
<dbReference type="EMBL" id="JAUZQC010000019">
    <property type="protein sequence ID" value="KAK5853995.1"/>
    <property type="molecule type" value="Genomic_DNA"/>
</dbReference>
<keyword evidence="2" id="KW-0472">Membrane</keyword>
<reference evidence="3 4" key="1">
    <citation type="journal article" date="2023" name="Genes (Basel)">
        <title>Chromosome-Level Genome Assembly and Circadian Gene Repertoire of the Patagonia Blennie Eleginops maclovinus-The Closest Ancestral Proxy of Antarctic Cryonotothenioids.</title>
        <authorList>
            <person name="Cheng C.C."/>
            <person name="Rivera-Colon A.G."/>
            <person name="Minhas B.F."/>
            <person name="Wilson L."/>
            <person name="Rayamajhi N."/>
            <person name="Vargas-Chacoff L."/>
            <person name="Catchen J.M."/>
        </authorList>
    </citation>
    <scope>NUCLEOTIDE SEQUENCE [LARGE SCALE GENOMIC DNA]</scope>
    <source>
        <strain evidence="3">JMC-PN-2008</strain>
    </source>
</reference>
<proteinExistence type="predicted"/>
<accession>A0AAN7X478</accession>
<protein>
    <submittedName>
        <fullName evidence="3">Uncharacterized protein</fullName>
    </submittedName>
</protein>
<reference evidence="3 4" key="2">
    <citation type="journal article" date="2023" name="Mol. Biol. Evol.">
        <title>Genomics of Secondarily Temperate Adaptation in the Only Non-Antarctic Icefish.</title>
        <authorList>
            <person name="Rivera-Colon A.G."/>
            <person name="Rayamajhi N."/>
            <person name="Minhas B.F."/>
            <person name="Madrigal G."/>
            <person name="Bilyk K.T."/>
            <person name="Yoon V."/>
            <person name="Hune M."/>
            <person name="Gregory S."/>
            <person name="Cheng C.H.C."/>
            <person name="Catchen J.M."/>
        </authorList>
    </citation>
    <scope>NUCLEOTIDE SEQUENCE [LARGE SCALE GENOMIC DNA]</scope>
    <source>
        <strain evidence="3">JMC-PN-2008</strain>
    </source>
</reference>
<feature type="compositionally biased region" description="Basic residues" evidence="1">
    <location>
        <begin position="1"/>
        <end position="11"/>
    </location>
</feature>
<dbReference type="AlphaFoldDB" id="A0AAN7X478"/>
<keyword evidence="4" id="KW-1185">Reference proteome</keyword>
<dbReference type="Proteomes" id="UP001346869">
    <property type="component" value="Unassembled WGS sequence"/>
</dbReference>